<dbReference type="PROSITE" id="PS51898">
    <property type="entry name" value="TYR_RECOMBINASE"/>
    <property type="match status" value="1"/>
</dbReference>
<feature type="active site" evidence="9">
    <location>
        <position position="172"/>
    </location>
</feature>
<feature type="active site" evidence="9">
    <location>
        <position position="148"/>
    </location>
</feature>
<dbReference type="SUPFAM" id="SSF56349">
    <property type="entry name" value="DNA breaking-rejoining enzymes"/>
    <property type="match status" value="1"/>
</dbReference>
<keyword evidence="5 9" id="KW-0229">DNA integration</keyword>
<organism evidence="12 13">
    <name type="scientific">Magnetospirillum sulfuroxidans</name>
    <dbReference type="NCBI Taxonomy" id="611300"/>
    <lineage>
        <taxon>Bacteria</taxon>
        <taxon>Pseudomonadati</taxon>
        <taxon>Pseudomonadota</taxon>
        <taxon>Alphaproteobacteria</taxon>
        <taxon>Rhodospirillales</taxon>
        <taxon>Rhodospirillaceae</taxon>
        <taxon>Magnetospirillum</taxon>
    </lineage>
</organism>
<feature type="domain" description="Core-binding (CB)" evidence="11">
    <location>
        <begin position="1"/>
        <end position="86"/>
    </location>
</feature>
<evidence type="ECO:0000256" key="8">
    <source>
        <dbReference type="ARBA" id="ARBA00023306"/>
    </source>
</evidence>
<keyword evidence="13" id="KW-1185">Reference proteome</keyword>
<accession>A0ABS5IGQ8</accession>
<dbReference type="Pfam" id="PF02899">
    <property type="entry name" value="Phage_int_SAM_1"/>
    <property type="match status" value="1"/>
</dbReference>
<feature type="active site" evidence="9">
    <location>
        <position position="271"/>
    </location>
</feature>
<evidence type="ECO:0000313" key="13">
    <source>
        <dbReference type="Proteomes" id="UP000680714"/>
    </source>
</evidence>
<dbReference type="NCBIfam" id="NF001399">
    <property type="entry name" value="PRK00283.1"/>
    <property type="match status" value="1"/>
</dbReference>
<feature type="active site" evidence="9">
    <location>
        <position position="248"/>
    </location>
</feature>
<keyword evidence="6 9" id="KW-0238">DNA-binding</keyword>
<dbReference type="PANTHER" id="PTHR30349">
    <property type="entry name" value="PHAGE INTEGRASE-RELATED"/>
    <property type="match status" value="1"/>
</dbReference>
<feature type="active site" description="O-(3'-phospho-DNA)-tyrosine intermediate" evidence="9">
    <location>
        <position position="280"/>
    </location>
</feature>
<comment type="subunit">
    <text evidence="9">Forms a cyclic heterotetrameric complex composed of two molecules of XerC and two molecules of XerD.</text>
</comment>
<keyword evidence="3 9" id="KW-0132">Cell division</keyword>
<keyword evidence="7 9" id="KW-0233">DNA recombination</keyword>
<comment type="function">
    <text evidence="9">Site-specific tyrosine recombinase, which acts by catalyzing the cutting and rejoining of the recombining DNA molecules. The XerC-XerD complex is essential to convert dimers of the bacterial chromosome into monomers to permit their segregation at cell division. It also contributes to the segregational stability of plasmids.</text>
</comment>
<dbReference type="Gene3D" id="1.10.150.130">
    <property type="match status" value="1"/>
</dbReference>
<dbReference type="InterPro" id="IPR044068">
    <property type="entry name" value="CB"/>
</dbReference>
<feature type="domain" description="Tyr recombinase" evidence="10">
    <location>
        <begin position="107"/>
        <end position="293"/>
    </location>
</feature>
<dbReference type="Proteomes" id="UP000680714">
    <property type="component" value="Unassembled WGS sequence"/>
</dbReference>
<dbReference type="EMBL" id="JAGTUF010000027">
    <property type="protein sequence ID" value="MBR9973616.1"/>
    <property type="molecule type" value="Genomic_DNA"/>
</dbReference>
<comment type="similarity">
    <text evidence="9">Belongs to the 'phage' integrase family. XerC subfamily.</text>
</comment>
<evidence type="ECO:0000256" key="6">
    <source>
        <dbReference type="ARBA" id="ARBA00023125"/>
    </source>
</evidence>
<dbReference type="InterPro" id="IPR004107">
    <property type="entry name" value="Integrase_SAM-like_N"/>
</dbReference>
<evidence type="ECO:0000256" key="9">
    <source>
        <dbReference type="HAMAP-Rule" id="MF_01808"/>
    </source>
</evidence>
<evidence type="ECO:0000256" key="1">
    <source>
        <dbReference type="ARBA" id="ARBA00004496"/>
    </source>
</evidence>
<proteinExistence type="inferred from homology"/>
<keyword evidence="2 9" id="KW-0963">Cytoplasm</keyword>
<evidence type="ECO:0000256" key="3">
    <source>
        <dbReference type="ARBA" id="ARBA00022618"/>
    </source>
</evidence>
<name>A0ABS5IGQ8_9PROT</name>
<evidence type="ECO:0000259" key="10">
    <source>
        <dbReference type="PROSITE" id="PS51898"/>
    </source>
</evidence>
<evidence type="ECO:0000256" key="5">
    <source>
        <dbReference type="ARBA" id="ARBA00022908"/>
    </source>
</evidence>
<dbReference type="InterPro" id="IPR002104">
    <property type="entry name" value="Integrase_catalytic"/>
</dbReference>
<comment type="caution">
    <text evidence="12">The sequence shown here is derived from an EMBL/GenBank/DDBJ whole genome shotgun (WGS) entry which is preliminary data.</text>
</comment>
<keyword evidence="4 9" id="KW-0159">Chromosome partition</keyword>
<dbReference type="PANTHER" id="PTHR30349:SF90">
    <property type="entry name" value="TYROSINE RECOMBINASE XERD"/>
    <property type="match status" value="1"/>
</dbReference>
<dbReference type="InterPro" id="IPR013762">
    <property type="entry name" value="Integrase-like_cat_sf"/>
</dbReference>
<dbReference type="InterPro" id="IPR023009">
    <property type="entry name" value="Tyrosine_recombinase_XerC/XerD"/>
</dbReference>
<dbReference type="PROSITE" id="PS51900">
    <property type="entry name" value="CB"/>
    <property type="match status" value="1"/>
</dbReference>
<gene>
    <name evidence="9" type="primary">xerC</name>
    <name evidence="12" type="ORF">KEC16_17955</name>
</gene>
<feature type="active site" evidence="9">
    <location>
        <position position="245"/>
    </location>
</feature>
<evidence type="ECO:0000256" key="2">
    <source>
        <dbReference type="ARBA" id="ARBA00022490"/>
    </source>
</evidence>
<evidence type="ECO:0000259" key="11">
    <source>
        <dbReference type="PROSITE" id="PS51900"/>
    </source>
</evidence>
<dbReference type="RefSeq" id="WP_211551521.1">
    <property type="nucleotide sequence ID" value="NZ_JAGTUF010000027.1"/>
</dbReference>
<evidence type="ECO:0000256" key="7">
    <source>
        <dbReference type="ARBA" id="ARBA00023172"/>
    </source>
</evidence>
<keyword evidence="8 9" id="KW-0131">Cell cycle</keyword>
<dbReference type="InterPro" id="IPR010998">
    <property type="entry name" value="Integrase_recombinase_N"/>
</dbReference>
<evidence type="ECO:0000313" key="12">
    <source>
        <dbReference type="EMBL" id="MBR9973616.1"/>
    </source>
</evidence>
<protein>
    <recommendedName>
        <fullName evidence="9">Tyrosine recombinase XerC</fullName>
    </recommendedName>
</protein>
<sequence>MASERHKEAFLEMMAVERAAAINTLDAYRRDLDDLDGFLIRRQGTPLTAKPADLAAYMRALADAGMAARTQARRLSCLRQFYAFVFAEGWRADDPTSRLDAPRLGRPLPKYLSEAEVDGLLVAARHLPDHQAPQMTALLELLYATGLRVSELVGLPYSALARDPALLVVRGKGDKERMVPLSDPARAAVRAWLPIRQELLGKKKASRWLFPGTGKSGHLTRAGFARALLRIGLLAGIDPRRLSPHVLRHAFATHLLAHGADLRVVQEMLGHADIATTEIYTHVLEEPKARLVNQHHPLAGLLKPKS</sequence>
<dbReference type="InterPro" id="IPR050090">
    <property type="entry name" value="Tyrosine_recombinase_XerCD"/>
</dbReference>
<evidence type="ECO:0000256" key="4">
    <source>
        <dbReference type="ARBA" id="ARBA00022829"/>
    </source>
</evidence>
<dbReference type="Pfam" id="PF00589">
    <property type="entry name" value="Phage_integrase"/>
    <property type="match status" value="1"/>
</dbReference>
<comment type="subcellular location">
    <subcellularLocation>
        <location evidence="1 9">Cytoplasm</location>
    </subcellularLocation>
</comment>
<dbReference type="Gene3D" id="1.10.443.10">
    <property type="entry name" value="Intergrase catalytic core"/>
    <property type="match status" value="1"/>
</dbReference>
<reference evidence="12 13" key="1">
    <citation type="submission" date="2021-04" db="EMBL/GenBank/DDBJ databases">
        <title>Magnetospirillum sulfuroxidans sp. nov., a facultative chemolithoautotrophic sulfur-oxidizing alphaproteobacterium isolated from freshwater sediment and proposals for Paramagetospirillum gen. nov., and Magnetospirillaceae fam. nov.</title>
        <authorList>
            <person name="Koziaeva V."/>
            <person name="Geelhoed J.S."/>
            <person name="Sorokin D.Y."/>
            <person name="Grouzdev D.S."/>
        </authorList>
    </citation>
    <scope>NUCLEOTIDE SEQUENCE [LARGE SCALE GENOMIC DNA]</scope>
    <source>
        <strain evidence="12 13">J10</strain>
    </source>
</reference>
<dbReference type="InterPro" id="IPR011010">
    <property type="entry name" value="DNA_brk_join_enz"/>
</dbReference>
<dbReference type="HAMAP" id="MF_01808">
    <property type="entry name" value="Recomb_XerC_XerD"/>
    <property type="match status" value="1"/>
</dbReference>